<evidence type="ECO:0000259" key="3">
    <source>
        <dbReference type="Pfam" id="PF05368"/>
    </source>
</evidence>
<comment type="similarity">
    <text evidence="1">Belongs to the NmrA-type oxidoreductase family.</text>
</comment>
<reference evidence="4 5" key="1">
    <citation type="journal article" date="2019" name="Int. J. Syst. Evol. Microbiol.">
        <title>The Global Catalogue of Microorganisms (GCM) 10K type strain sequencing project: providing services to taxonomists for standard genome sequencing and annotation.</title>
        <authorList>
            <consortium name="The Broad Institute Genomics Platform"/>
            <consortium name="The Broad Institute Genome Sequencing Center for Infectious Disease"/>
            <person name="Wu L."/>
            <person name="Ma J."/>
        </authorList>
    </citation>
    <scope>NUCLEOTIDE SEQUENCE [LARGE SCALE GENOMIC DNA]</scope>
    <source>
        <strain evidence="4 5">JCM 3146</strain>
    </source>
</reference>
<sequence>MVEAGGTFRIAAVSTFPGGDTMTTAKAGDPDRPVLVTGATGKQGGATVRRLLAGGWPVRALVRDPAAPAAVELAAAGARLVRGDFDDPASLRPALDGAAAVFGVPPVAFGPAGPETRLEAARGRALIDAAAEAGIEQVVFSTVASASAASRVPEGKALIEEYLRDHIALPTVLRPVRFMTNYLADGALGFEGISHGVHRHLFPPHEPMQVIALEDVAEFAALAFADPARFAGRTLELAGDEPTPVEAAAAISEATGIPVRYERLTDEEAAALGPHPAETRRRWEAGSRWHADIETLRVIHPGLRTFAGWLAESGAAALRAHLTAS</sequence>
<dbReference type="EMBL" id="BAAABM010000007">
    <property type="protein sequence ID" value="GAA0317998.1"/>
    <property type="molecule type" value="Genomic_DNA"/>
</dbReference>
<protein>
    <submittedName>
        <fullName evidence="4">NmrA/HSCARG family protein</fullName>
    </submittedName>
</protein>
<comment type="caution">
    <text evidence="4">The sequence shown here is derived from an EMBL/GenBank/DDBJ whole genome shotgun (WGS) entry which is preliminary data.</text>
</comment>
<proteinExistence type="inferred from homology"/>
<feature type="domain" description="NmrA-like" evidence="3">
    <location>
        <begin position="33"/>
        <end position="268"/>
    </location>
</feature>
<name>A0ABN0VV50_9ACTN</name>
<accession>A0ABN0VV50</accession>
<dbReference type="Gene3D" id="3.90.25.10">
    <property type="entry name" value="UDP-galactose 4-epimerase, domain 1"/>
    <property type="match status" value="1"/>
</dbReference>
<dbReference type="CDD" id="cd05251">
    <property type="entry name" value="NmrA_like_SDR_a"/>
    <property type="match status" value="1"/>
</dbReference>
<dbReference type="InterPro" id="IPR008030">
    <property type="entry name" value="NmrA-like"/>
</dbReference>
<evidence type="ECO:0000313" key="4">
    <source>
        <dbReference type="EMBL" id="GAA0317998.1"/>
    </source>
</evidence>
<evidence type="ECO:0000256" key="1">
    <source>
        <dbReference type="ARBA" id="ARBA00006328"/>
    </source>
</evidence>
<dbReference type="Gene3D" id="3.40.50.720">
    <property type="entry name" value="NAD(P)-binding Rossmann-like Domain"/>
    <property type="match status" value="1"/>
</dbReference>
<keyword evidence="5" id="KW-1185">Reference proteome</keyword>
<keyword evidence="2" id="KW-0521">NADP</keyword>
<dbReference type="PANTHER" id="PTHR42748">
    <property type="entry name" value="NITROGEN METABOLITE REPRESSION PROTEIN NMRA FAMILY MEMBER"/>
    <property type="match status" value="1"/>
</dbReference>
<evidence type="ECO:0000313" key="5">
    <source>
        <dbReference type="Proteomes" id="UP001501822"/>
    </source>
</evidence>
<gene>
    <name evidence="4" type="ORF">GCM10010151_04840</name>
</gene>
<dbReference type="Pfam" id="PF05368">
    <property type="entry name" value="NmrA"/>
    <property type="match status" value="1"/>
</dbReference>
<evidence type="ECO:0000256" key="2">
    <source>
        <dbReference type="ARBA" id="ARBA00022857"/>
    </source>
</evidence>
<dbReference type="SUPFAM" id="SSF51735">
    <property type="entry name" value="NAD(P)-binding Rossmann-fold domains"/>
    <property type="match status" value="1"/>
</dbReference>
<dbReference type="InterPro" id="IPR051164">
    <property type="entry name" value="NmrA-like_oxidored"/>
</dbReference>
<dbReference type="Proteomes" id="UP001501822">
    <property type="component" value="Unassembled WGS sequence"/>
</dbReference>
<dbReference type="InterPro" id="IPR036291">
    <property type="entry name" value="NAD(P)-bd_dom_sf"/>
</dbReference>
<organism evidence="4 5">
    <name type="scientific">Actinoallomurus spadix</name>
    <dbReference type="NCBI Taxonomy" id="79912"/>
    <lineage>
        <taxon>Bacteria</taxon>
        <taxon>Bacillati</taxon>
        <taxon>Actinomycetota</taxon>
        <taxon>Actinomycetes</taxon>
        <taxon>Streptosporangiales</taxon>
        <taxon>Thermomonosporaceae</taxon>
        <taxon>Actinoallomurus</taxon>
    </lineage>
</organism>
<dbReference type="PANTHER" id="PTHR42748:SF7">
    <property type="entry name" value="NMRA LIKE REDOX SENSOR 1-RELATED"/>
    <property type="match status" value="1"/>
</dbReference>